<dbReference type="EMBL" id="PUEV01000053">
    <property type="protein sequence ID" value="PQM52036.1"/>
    <property type="molecule type" value="Genomic_DNA"/>
</dbReference>
<feature type="domain" description="Helix-turn-helix" evidence="1">
    <location>
        <begin position="90"/>
        <end position="134"/>
    </location>
</feature>
<dbReference type="Pfam" id="PF12728">
    <property type="entry name" value="HTH_17"/>
    <property type="match status" value="1"/>
</dbReference>
<dbReference type="InterPro" id="IPR009061">
    <property type="entry name" value="DNA-bd_dom_put_sf"/>
</dbReference>
<dbReference type="InterPro" id="IPR041657">
    <property type="entry name" value="HTH_17"/>
</dbReference>
<organism evidence="2 3">
    <name type="scientific">Mycolicibacter virginiensis</name>
    <dbReference type="NCBI Taxonomy" id="1795032"/>
    <lineage>
        <taxon>Bacteria</taxon>
        <taxon>Bacillati</taxon>
        <taxon>Actinomycetota</taxon>
        <taxon>Actinomycetes</taxon>
        <taxon>Mycobacteriales</taxon>
        <taxon>Mycobacteriaceae</taxon>
        <taxon>Mycolicibacter</taxon>
    </lineage>
</organism>
<dbReference type="GO" id="GO:0003677">
    <property type="term" value="F:DNA binding"/>
    <property type="evidence" value="ECO:0007669"/>
    <property type="project" value="InterPro"/>
</dbReference>
<dbReference type="AlphaFoldDB" id="A0A9X7IN02"/>
<evidence type="ECO:0000313" key="3">
    <source>
        <dbReference type="Proteomes" id="UP000237911"/>
    </source>
</evidence>
<proteinExistence type="predicted"/>
<dbReference type="RefSeq" id="WP_105295150.1">
    <property type="nucleotide sequence ID" value="NZ_CP092430.2"/>
</dbReference>
<accession>A0A9X7IN02</accession>
<name>A0A9X7IN02_9MYCO</name>
<dbReference type="Proteomes" id="UP000237911">
    <property type="component" value="Unassembled WGS sequence"/>
</dbReference>
<dbReference type="NCBIfam" id="TIGR01764">
    <property type="entry name" value="excise"/>
    <property type="match status" value="1"/>
</dbReference>
<keyword evidence="3" id="KW-1185">Reference proteome</keyword>
<gene>
    <name evidence="2" type="ORF">C5U48_11775</name>
</gene>
<evidence type="ECO:0000313" key="2">
    <source>
        <dbReference type="EMBL" id="PQM52036.1"/>
    </source>
</evidence>
<dbReference type="InterPro" id="IPR010093">
    <property type="entry name" value="SinI_DNA-bd"/>
</dbReference>
<comment type="caution">
    <text evidence="2">The sequence shown here is derived from an EMBL/GenBank/DDBJ whole genome shotgun (WGS) entry which is preliminary data.</text>
</comment>
<reference evidence="2 3" key="1">
    <citation type="submission" date="2018-02" db="EMBL/GenBank/DDBJ databases">
        <title>Draft genome sequence of Mycobacterium virginiense isolated from mud of a swine farm in Japan.</title>
        <authorList>
            <person name="Ohya K."/>
        </authorList>
    </citation>
    <scope>NUCLEOTIDE SEQUENCE [LARGE SCALE GENOMIC DNA]</scope>
    <source>
        <strain evidence="2 3">GF75</strain>
    </source>
</reference>
<dbReference type="SUPFAM" id="SSF46955">
    <property type="entry name" value="Putative DNA-binding domain"/>
    <property type="match status" value="1"/>
</dbReference>
<protein>
    <recommendedName>
        <fullName evidence="1">Helix-turn-helix domain-containing protein</fullName>
    </recommendedName>
</protein>
<evidence type="ECO:0000259" key="1">
    <source>
        <dbReference type="Pfam" id="PF12728"/>
    </source>
</evidence>
<sequence length="139" mass="15048">MTHNPEGPTPSLEVRIAQRITADGSAIISPRMARWLDRKSGMTEDRRINLRTTDPDAYVALTALHISACYSGNGTEPTAAQPNTAQSEMLMTTTAAAQALNVTDRCIRKWCAAGKLHARRVGGRWLIDSNSITALKATA</sequence>